<feature type="compositionally biased region" description="Basic and acidic residues" evidence="1">
    <location>
        <begin position="14"/>
        <end position="25"/>
    </location>
</feature>
<dbReference type="PANTHER" id="PTHR10174:SF234">
    <property type="entry name" value="SD01558P"/>
    <property type="match status" value="1"/>
</dbReference>
<keyword evidence="4" id="KW-1185">Reference proteome</keyword>
<dbReference type="SUPFAM" id="SSF46938">
    <property type="entry name" value="CRAL/TRIO N-terminal domain"/>
    <property type="match status" value="1"/>
</dbReference>
<feature type="compositionally biased region" description="Polar residues" evidence="1">
    <location>
        <begin position="26"/>
        <end position="37"/>
    </location>
</feature>
<evidence type="ECO:0000259" key="2">
    <source>
        <dbReference type="PROSITE" id="PS50191"/>
    </source>
</evidence>
<organism evidence="3 4">
    <name type="scientific">Microctonus aethiopoides</name>
    <dbReference type="NCBI Taxonomy" id="144406"/>
    <lineage>
        <taxon>Eukaryota</taxon>
        <taxon>Metazoa</taxon>
        <taxon>Ecdysozoa</taxon>
        <taxon>Arthropoda</taxon>
        <taxon>Hexapoda</taxon>
        <taxon>Insecta</taxon>
        <taxon>Pterygota</taxon>
        <taxon>Neoptera</taxon>
        <taxon>Endopterygota</taxon>
        <taxon>Hymenoptera</taxon>
        <taxon>Apocrita</taxon>
        <taxon>Ichneumonoidea</taxon>
        <taxon>Braconidae</taxon>
        <taxon>Euphorinae</taxon>
        <taxon>Microctonus</taxon>
    </lineage>
</organism>
<dbReference type="Gene3D" id="1.20.5.1200">
    <property type="entry name" value="Alpha-tocopherol transfer"/>
    <property type="match status" value="1"/>
</dbReference>
<name>A0AA39C6T1_9HYME</name>
<gene>
    <name evidence="3" type="ORF">PV328_009896</name>
</gene>
<dbReference type="Pfam" id="PF03765">
    <property type="entry name" value="CRAL_TRIO_N"/>
    <property type="match status" value="1"/>
</dbReference>
<dbReference type="Proteomes" id="UP001168990">
    <property type="component" value="Unassembled WGS sequence"/>
</dbReference>
<dbReference type="PRINTS" id="PR00180">
    <property type="entry name" value="CRETINALDHBP"/>
</dbReference>
<evidence type="ECO:0000256" key="1">
    <source>
        <dbReference type="SAM" id="MobiDB-lite"/>
    </source>
</evidence>
<dbReference type="Gene3D" id="1.10.8.20">
    <property type="entry name" value="N-terminal domain of phosphatidylinositol transfer protein sec14p"/>
    <property type="match status" value="1"/>
</dbReference>
<reference evidence="3" key="2">
    <citation type="submission" date="2023-03" db="EMBL/GenBank/DDBJ databases">
        <authorList>
            <person name="Inwood S.N."/>
            <person name="Skelly J.G."/>
            <person name="Guhlin J."/>
            <person name="Harrop T.W.R."/>
            <person name="Goldson S.G."/>
            <person name="Dearden P.K."/>
        </authorList>
    </citation>
    <scope>NUCLEOTIDE SEQUENCE</scope>
    <source>
        <strain evidence="3">Irish</strain>
        <tissue evidence="3">Whole body</tissue>
    </source>
</reference>
<dbReference type="Gene3D" id="3.40.525.10">
    <property type="entry name" value="CRAL-TRIO lipid binding domain"/>
    <property type="match status" value="1"/>
</dbReference>
<dbReference type="EMBL" id="JAQQBS010001424">
    <property type="protein sequence ID" value="KAK0158962.1"/>
    <property type="molecule type" value="Genomic_DNA"/>
</dbReference>
<dbReference type="PROSITE" id="PS50191">
    <property type="entry name" value="CRAL_TRIO"/>
    <property type="match status" value="1"/>
</dbReference>
<evidence type="ECO:0000313" key="4">
    <source>
        <dbReference type="Proteomes" id="UP001168990"/>
    </source>
</evidence>
<dbReference type="InterPro" id="IPR036273">
    <property type="entry name" value="CRAL/TRIO_N_dom_sf"/>
</dbReference>
<feature type="domain" description="CRAL-TRIO" evidence="2">
    <location>
        <begin position="232"/>
        <end position="374"/>
    </location>
</feature>
<dbReference type="SUPFAM" id="SSF52087">
    <property type="entry name" value="CRAL/TRIO domain"/>
    <property type="match status" value="1"/>
</dbReference>
<dbReference type="CDD" id="cd00170">
    <property type="entry name" value="SEC14"/>
    <property type="match status" value="1"/>
</dbReference>
<feature type="region of interest" description="Disordered" evidence="1">
    <location>
        <begin position="14"/>
        <end position="39"/>
    </location>
</feature>
<dbReference type="AlphaFoldDB" id="A0AA39C6T1"/>
<reference evidence="3" key="1">
    <citation type="journal article" date="2023" name="bioRxiv">
        <title>Scaffold-level genome assemblies of two parasitoid biocontrol wasps reveal the parthenogenesis mechanism and an associated novel virus.</title>
        <authorList>
            <person name="Inwood S."/>
            <person name="Skelly J."/>
            <person name="Guhlin J."/>
            <person name="Harrop T."/>
            <person name="Goldson S."/>
            <person name="Dearden P."/>
        </authorList>
    </citation>
    <scope>NUCLEOTIDE SEQUENCE</scope>
    <source>
        <strain evidence="3">Irish</strain>
        <tissue evidence="3">Whole body</tissue>
    </source>
</reference>
<evidence type="ECO:0000313" key="3">
    <source>
        <dbReference type="EMBL" id="KAK0158962.1"/>
    </source>
</evidence>
<protein>
    <recommendedName>
        <fullName evidence="2">CRAL-TRIO domain-containing protein</fullName>
    </recommendedName>
</protein>
<comment type="caution">
    <text evidence="3">The sequence shown here is derived from an EMBL/GenBank/DDBJ whole genome shotgun (WGS) entry which is preliminary data.</text>
</comment>
<accession>A0AA39C6T1</accession>
<sequence>MAEIDSEMLRVKNDENLVKSREHMTPKNSELNENNSKIDLGNYKKKDDAINLDDALVDNRKNNQGSSDIDKMWKSLVKCDDDDNDEKKIVEKMVNDIATGLIDEENLELGENIISNDEELDLDLAEPTPEVMEYAKRELGETDEVKCQTLQELRDMIYERGECNPHRMDDAFLIRFLRARNFNVNRAHRLVVRYYNFKEEYPEIHKNINPLKMGHIGDDDVMTVPAYRTQCGRRLMIYRMGNWDPKKYGIEEIFKATVIILELGTLEPRAQVLGGVVIFDLENIAMTHAWSITPQIASMVMALMVSSFPMKTHAIHIIHQSWVFDMIYAMFKPLLNKQMQQRVFFHGDDMTSLHNHVAPTSLPKKYGGTRDELPYSKWIDSLSMKPKIVKEMHSLGYVVPEEILNATQEL</sequence>
<dbReference type="SMART" id="SM01100">
    <property type="entry name" value="CRAL_TRIO_N"/>
    <property type="match status" value="1"/>
</dbReference>
<dbReference type="PANTHER" id="PTHR10174">
    <property type="entry name" value="ALPHA-TOCOPHEROL TRANSFER PROTEIN-RELATED"/>
    <property type="match status" value="1"/>
</dbReference>
<dbReference type="GO" id="GO:1902936">
    <property type="term" value="F:phosphatidylinositol bisphosphate binding"/>
    <property type="evidence" value="ECO:0007669"/>
    <property type="project" value="TreeGrafter"/>
</dbReference>
<dbReference type="Pfam" id="PF00650">
    <property type="entry name" value="CRAL_TRIO"/>
    <property type="match status" value="1"/>
</dbReference>
<proteinExistence type="predicted"/>
<dbReference type="SMART" id="SM00516">
    <property type="entry name" value="SEC14"/>
    <property type="match status" value="1"/>
</dbReference>
<dbReference type="InterPro" id="IPR001251">
    <property type="entry name" value="CRAL-TRIO_dom"/>
</dbReference>
<dbReference type="InterPro" id="IPR011074">
    <property type="entry name" value="CRAL/TRIO_N_dom"/>
</dbReference>
<dbReference type="GO" id="GO:0016020">
    <property type="term" value="C:membrane"/>
    <property type="evidence" value="ECO:0007669"/>
    <property type="project" value="TreeGrafter"/>
</dbReference>
<dbReference type="InterPro" id="IPR036865">
    <property type="entry name" value="CRAL-TRIO_dom_sf"/>
</dbReference>